<keyword evidence="3" id="KW-0378">Hydrolase</keyword>
<accession>A0A285SXL4</accession>
<gene>
    <name evidence="3" type="ORF">SAMN05880501_107183</name>
</gene>
<dbReference type="EMBL" id="OBMQ01000007">
    <property type="protein sequence ID" value="SOC13418.1"/>
    <property type="molecule type" value="Genomic_DNA"/>
</dbReference>
<feature type="transmembrane region" description="Helical" evidence="1">
    <location>
        <begin position="12"/>
        <end position="33"/>
    </location>
</feature>
<dbReference type="PANTHER" id="PTHR39430">
    <property type="entry name" value="MEMBRANE-ASSOCIATED PROTEASE-RELATED"/>
    <property type="match status" value="1"/>
</dbReference>
<dbReference type="PANTHER" id="PTHR39430:SF1">
    <property type="entry name" value="PROTEASE"/>
    <property type="match status" value="1"/>
</dbReference>
<keyword evidence="1" id="KW-0472">Membrane</keyword>
<feature type="transmembrane region" description="Helical" evidence="1">
    <location>
        <begin position="178"/>
        <end position="195"/>
    </location>
</feature>
<keyword evidence="4" id="KW-1185">Reference proteome</keyword>
<dbReference type="Pfam" id="PF02517">
    <property type="entry name" value="Rce1-like"/>
    <property type="match status" value="1"/>
</dbReference>
<keyword evidence="1" id="KW-0812">Transmembrane</keyword>
<feature type="transmembrane region" description="Helical" evidence="1">
    <location>
        <begin position="157"/>
        <end position="172"/>
    </location>
</feature>
<evidence type="ECO:0000313" key="3">
    <source>
        <dbReference type="EMBL" id="SOC13418.1"/>
    </source>
</evidence>
<keyword evidence="1" id="KW-1133">Transmembrane helix</keyword>
<keyword evidence="3" id="KW-0645">Protease</keyword>
<evidence type="ECO:0000259" key="2">
    <source>
        <dbReference type="Pfam" id="PF02517"/>
    </source>
</evidence>
<name>A0A285SXL4_9BACL</name>
<organism evidence="3 4">
    <name type="scientific">Ureibacillus xyleni</name>
    <dbReference type="NCBI Taxonomy" id="614648"/>
    <lineage>
        <taxon>Bacteria</taxon>
        <taxon>Bacillati</taxon>
        <taxon>Bacillota</taxon>
        <taxon>Bacilli</taxon>
        <taxon>Bacillales</taxon>
        <taxon>Caryophanaceae</taxon>
        <taxon>Ureibacillus</taxon>
    </lineage>
</organism>
<feature type="transmembrane region" description="Helical" evidence="1">
    <location>
        <begin position="204"/>
        <end position="226"/>
    </location>
</feature>
<dbReference type="Proteomes" id="UP000219636">
    <property type="component" value="Unassembled WGS sequence"/>
</dbReference>
<feature type="transmembrane region" description="Helical" evidence="1">
    <location>
        <begin position="79"/>
        <end position="100"/>
    </location>
</feature>
<feature type="transmembrane region" description="Helical" evidence="1">
    <location>
        <begin position="120"/>
        <end position="137"/>
    </location>
</feature>
<dbReference type="GO" id="GO:0004175">
    <property type="term" value="F:endopeptidase activity"/>
    <property type="evidence" value="ECO:0007669"/>
    <property type="project" value="UniProtKB-ARBA"/>
</dbReference>
<feature type="domain" description="CAAX prenyl protease 2/Lysostaphin resistance protein A-like" evidence="2">
    <location>
        <begin position="123"/>
        <end position="212"/>
    </location>
</feature>
<protein>
    <submittedName>
        <fullName evidence="3">CAAX prenyl protease-like protein</fullName>
    </submittedName>
</protein>
<evidence type="ECO:0000256" key="1">
    <source>
        <dbReference type="SAM" id="Phobius"/>
    </source>
</evidence>
<evidence type="ECO:0000313" key="4">
    <source>
        <dbReference type="Proteomes" id="UP000219636"/>
    </source>
</evidence>
<feature type="transmembrane region" description="Helical" evidence="1">
    <location>
        <begin position="39"/>
        <end position="59"/>
    </location>
</feature>
<dbReference type="InterPro" id="IPR003675">
    <property type="entry name" value="Rce1/LyrA-like_dom"/>
</dbReference>
<sequence length="270" mass="30563">MKVGLIRIVSICVINFMLNYLLLFPLDLIQYITTPDLKMFSLVGIIVSGTTALATLLFYKLVDGKQIRTLGFQFKRKDLLFSICSIVLTVFIVFIVSMVASNLGVVSAKWNMGVFIEPSFYLLFIMVFVSWFVAAFYEEVLFRGYFVANLKFLSNKKLFLMTSIIFMVFHIFRGLDPISIVVLMLMSCVMLNIYLKSGSLLPCIFAHLIFNFSTSHLVGSSEIAILKFDGDLGLFNLIIIVLYMMITILLTKVFYGKESSIIVNNAKVLS</sequence>
<feature type="transmembrane region" description="Helical" evidence="1">
    <location>
        <begin position="232"/>
        <end position="255"/>
    </location>
</feature>
<reference evidence="4" key="1">
    <citation type="submission" date="2017-08" db="EMBL/GenBank/DDBJ databases">
        <authorList>
            <person name="Varghese N."/>
            <person name="Submissions S."/>
        </authorList>
    </citation>
    <scope>NUCLEOTIDE SEQUENCE [LARGE SCALE GENOMIC DNA]</scope>
    <source>
        <strain evidence="4">JC22</strain>
    </source>
</reference>
<dbReference type="GO" id="GO:0006508">
    <property type="term" value="P:proteolysis"/>
    <property type="evidence" value="ECO:0007669"/>
    <property type="project" value="UniProtKB-KW"/>
</dbReference>
<dbReference type="AlphaFoldDB" id="A0A285SXL4"/>
<dbReference type="GO" id="GO:0080120">
    <property type="term" value="P:CAAX-box protein maturation"/>
    <property type="evidence" value="ECO:0007669"/>
    <property type="project" value="UniProtKB-ARBA"/>
</dbReference>
<proteinExistence type="predicted"/>